<sequence length="275" mass="29669">MPTKGHHRKRSSVDRVIDLLADLEESQIALLLDDLNHTTSSNVPVSEAIQLFEQHASKSRRKSCRSPSPMRTLEAELERRHSKRVSSRISAVPEQRARSKTPAFQPPPVPQERAASSSPPPPPLSPPTPPAVSPVIDRPPSPHHPLPTIPPPGSAESPKTSSGPPPAPRPRSYKRISRPMILSPTATAELHQLLLAFFNETPVSPASPSTTATPSPTTPLFGFSHSPFAEIESEPSTPGLDLLEPSPIRTPSFSGGRSLKPMPSIGSIFEAFKSQ</sequence>
<keyword evidence="3" id="KW-1185">Reference proteome</keyword>
<dbReference type="OMA" id="PMGDIME"/>
<evidence type="ECO:0000313" key="2">
    <source>
        <dbReference type="EMBL" id="AEO56494.1"/>
    </source>
</evidence>
<dbReference type="InParanoid" id="G2Q9N5"/>
<dbReference type="VEuPathDB" id="FungiDB:MYCTH_2301521"/>
<dbReference type="AlphaFoldDB" id="G2Q9N5"/>
<feature type="region of interest" description="Disordered" evidence="1">
    <location>
        <begin position="54"/>
        <end position="180"/>
    </location>
</feature>
<evidence type="ECO:0000313" key="3">
    <source>
        <dbReference type="Proteomes" id="UP000007322"/>
    </source>
</evidence>
<dbReference type="HOGENOM" id="CLU_1038629_0_0_1"/>
<organism evidence="2 3">
    <name type="scientific">Thermothelomyces thermophilus (strain ATCC 42464 / BCRC 31852 / DSM 1799)</name>
    <name type="common">Sporotrichum thermophile</name>
    <dbReference type="NCBI Taxonomy" id="573729"/>
    <lineage>
        <taxon>Eukaryota</taxon>
        <taxon>Fungi</taxon>
        <taxon>Dikarya</taxon>
        <taxon>Ascomycota</taxon>
        <taxon>Pezizomycotina</taxon>
        <taxon>Sordariomycetes</taxon>
        <taxon>Sordariomycetidae</taxon>
        <taxon>Sordariales</taxon>
        <taxon>Chaetomiaceae</taxon>
        <taxon>Thermothelomyces</taxon>
    </lineage>
</organism>
<reference evidence="2 3" key="1">
    <citation type="journal article" date="2011" name="Nat. Biotechnol.">
        <title>Comparative genomic analysis of the thermophilic biomass-degrading fungi Myceliophthora thermophila and Thielavia terrestris.</title>
        <authorList>
            <person name="Berka R.M."/>
            <person name="Grigoriev I.V."/>
            <person name="Otillar R."/>
            <person name="Salamov A."/>
            <person name="Grimwood J."/>
            <person name="Reid I."/>
            <person name="Ishmael N."/>
            <person name="John T."/>
            <person name="Darmond C."/>
            <person name="Moisan M.-C."/>
            <person name="Henrissat B."/>
            <person name="Coutinho P.M."/>
            <person name="Lombard V."/>
            <person name="Natvig D.O."/>
            <person name="Lindquist E."/>
            <person name="Schmutz J."/>
            <person name="Lucas S."/>
            <person name="Harris P."/>
            <person name="Powlowski J."/>
            <person name="Bellemare A."/>
            <person name="Taylor D."/>
            <person name="Butler G."/>
            <person name="de Vries R.P."/>
            <person name="Allijn I.E."/>
            <person name="van den Brink J."/>
            <person name="Ushinsky S."/>
            <person name="Storms R."/>
            <person name="Powell A.J."/>
            <person name="Paulsen I.T."/>
            <person name="Elbourne L.D.H."/>
            <person name="Baker S.E."/>
            <person name="Magnuson J."/>
            <person name="LaBoissiere S."/>
            <person name="Clutterbuck A.J."/>
            <person name="Martinez D."/>
            <person name="Wogulis M."/>
            <person name="de Leon A.L."/>
            <person name="Rey M.W."/>
            <person name="Tsang A."/>
        </authorList>
    </citation>
    <scope>NUCLEOTIDE SEQUENCE [LARGE SCALE GENOMIC DNA]</scope>
    <source>
        <strain evidence="3">ATCC 42464 / BCRC 31852 / DSM 1799</strain>
    </source>
</reference>
<dbReference type="Proteomes" id="UP000007322">
    <property type="component" value="Chromosome 2"/>
</dbReference>
<protein>
    <submittedName>
        <fullName evidence="2">Uncharacterized protein</fullName>
    </submittedName>
</protein>
<dbReference type="RefSeq" id="XP_003661739.1">
    <property type="nucleotide sequence ID" value="XM_003661691.1"/>
</dbReference>
<dbReference type="eggNOG" id="ENOG502T8V3">
    <property type="taxonomic scope" value="Eukaryota"/>
</dbReference>
<dbReference type="GeneID" id="11510544"/>
<accession>G2Q9N5</accession>
<feature type="compositionally biased region" description="Low complexity" evidence="1">
    <location>
        <begin position="203"/>
        <end position="219"/>
    </location>
</feature>
<dbReference type="KEGG" id="mtm:MYCTH_2301521"/>
<dbReference type="PRINTS" id="PR01217">
    <property type="entry name" value="PRICHEXTENSN"/>
</dbReference>
<feature type="compositionally biased region" description="Pro residues" evidence="1">
    <location>
        <begin position="118"/>
        <end position="153"/>
    </location>
</feature>
<evidence type="ECO:0000256" key="1">
    <source>
        <dbReference type="SAM" id="MobiDB-lite"/>
    </source>
</evidence>
<proteinExistence type="predicted"/>
<dbReference type="EMBL" id="CP003003">
    <property type="protein sequence ID" value="AEO56494.1"/>
    <property type="molecule type" value="Genomic_DNA"/>
</dbReference>
<dbReference type="OrthoDB" id="4588567at2759"/>
<gene>
    <name evidence="2" type="ORF">MYCTH_2301521</name>
</gene>
<name>G2Q9N5_THET4</name>
<feature type="region of interest" description="Disordered" evidence="1">
    <location>
        <begin position="203"/>
        <end position="261"/>
    </location>
</feature>